<dbReference type="Pfam" id="PF03704">
    <property type="entry name" value="BTAD"/>
    <property type="match status" value="1"/>
</dbReference>
<name>A0A7L5BUD6_9RHOB</name>
<evidence type="ECO:0000313" key="3">
    <source>
        <dbReference type="Proteomes" id="UP000503336"/>
    </source>
</evidence>
<dbReference type="InterPro" id="IPR016032">
    <property type="entry name" value="Sig_transdc_resp-reg_C-effctor"/>
</dbReference>
<dbReference type="SMART" id="SM01043">
    <property type="entry name" value="BTAD"/>
    <property type="match status" value="1"/>
</dbReference>
<gene>
    <name evidence="2" type="ORF">G5B40_00135</name>
</gene>
<dbReference type="EMBL" id="CP049056">
    <property type="protein sequence ID" value="QIE53987.1"/>
    <property type="molecule type" value="Genomic_DNA"/>
</dbReference>
<dbReference type="KEGG" id="hdh:G5B40_00135"/>
<dbReference type="Proteomes" id="UP000503336">
    <property type="component" value="Chromosome"/>
</dbReference>
<dbReference type="InterPro" id="IPR011990">
    <property type="entry name" value="TPR-like_helical_dom_sf"/>
</dbReference>
<protein>
    <recommendedName>
        <fullName evidence="1">Bacterial transcriptional activator domain-containing protein</fullName>
    </recommendedName>
</protein>
<evidence type="ECO:0000259" key="1">
    <source>
        <dbReference type="SMART" id="SM01043"/>
    </source>
</evidence>
<dbReference type="SUPFAM" id="SSF48452">
    <property type="entry name" value="TPR-like"/>
    <property type="match status" value="3"/>
</dbReference>
<dbReference type="InterPro" id="IPR036388">
    <property type="entry name" value="WH-like_DNA-bd_sf"/>
</dbReference>
<dbReference type="AlphaFoldDB" id="A0A7L5BUD6"/>
<sequence>MGEAAISPVIELRALGATSVRVLPERMEAPLGMKALGLVAYLAENAPRPVTRDALVELFWERVAPTQGKGSLRQEIRRIKKTLGEPVFDAAFTVSDSHIGLVEGAFHYDVRDLEQCLAAEEAEEIARILSLYGGDFLVDNAARADSFQHWATERREYFKDAAIAALTRLGFLELDAGRADRAQRSADRIVSIDPLHEPGHEILIRCHLANGRRGQARAHFERFRALMLRELATEPMREIAALVAPGAAAPRPLSRPPPATAAPASGVGGYGDRPVIAVLDVSPPIANDQAYLAAGVVEQIVANLSRSTWIKVAALNPAPFPTTGGVVERSQRDLRDYADYVLRVDVRTLAGRVAITATLNRVADNATIFSNPMDDEIADLLALQRRVALRIASIFEPLVLDDQASREAATDWDEPADLNHWRLLMRARWLFWTTTSRNNQEARRLLSQALKTDPKDVPTHCILAFSHMLDAWSDWTPDIDSAVREAQRWAQKAVRIAPNDGWAQFTLGVACSAPETLDQAKSRLIHALRLAPSLVVATGDLARVLVFLGETAQAHRLVDEALALSPYDQQSGLWLRTKALAHWVEGESAQALDLVDFALIVRPGWFQNHYLRAAILAETGDETAAQAALGRGEKLMGSYSDAALRIGHPFRDRALYARLVRALNRAGGSFIE</sequence>
<keyword evidence="3" id="KW-1185">Reference proteome</keyword>
<proteinExistence type="predicted"/>
<dbReference type="InterPro" id="IPR051677">
    <property type="entry name" value="AfsR-DnrI-RedD_regulator"/>
</dbReference>
<reference evidence="2 3" key="1">
    <citation type="submission" date="2020-02" db="EMBL/GenBank/DDBJ databases">
        <title>complete genome sequence of Rhodobacteraceae bacterium.</title>
        <authorList>
            <person name="Park J."/>
            <person name="Kim Y.-S."/>
            <person name="Kim K.-H."/>
        </authorList>
    </citation>
    <scope>NUCLEOTIDE SEQUENCE [LARGE SCALE GENOMIC DNA]</scope>
    <source>
        <strain evidence="2 3">RR4-56</strain>
    </source>
</reference>
<feature type="domain" description="Bacterial transcriptional activator" evidence="1">
    <location>
        <begin position="108"/>
        <end position="247"/>
    </location>
</feature>
<dbReference type="InterPro" id="IPR005158">
    <property type="entry name" value="BTAD"/>
</dbReference>
<dbReference type="GO" id="GO:0006355">
    <property type="term" value="P:regulation of DNA-templated transcription"/>
    <property type="evidence" value="ECO:0007669"/>
    <property type="project" value="InterPro"/>
</dbReference>
<dbReference type="GO" id="GO:0003677">
    <property type="term" value="F:DNA binding"/>
    <property type="evidence" value="ECO:0007669"/>
    <property type="project" value="InterPro"/>
</dbReference>
<dbReference type="Gene3D" id="1.25.40.10">
    <property type="entry name" value="Tetratricopeptide repeat domain"/>
    <property type="match status" value="2"/>
</dbReference>
<organism evidence="2 3">
    <name type="scientific">Pikeienuella piscinae</name>
    <dbReference type="NCBI Taxonomy" id="2748098"/>
    <lineage>
        <taxon>Bacteria</taxon>
        <taxon>Pseudomonadati</taxon>
        <taxon>Pseudomonadota</taxon>
        <taxon>Alphaproteobacteria</taxon>
        <taxon>Rhodobacterales</taxon>
        <taxon>Paracoccaceae</taxon>
        <taxon>Pikeienuella</taxon>
    </lineage>
</organism>
<dbReference type="SUPFAM" id="SSF46894">
    <property type="entry name" value="C-terminal effector domain of the bipartite response regulators"/>
    <property type="match status" value="1"/>
</dbReference>
<dbReference type="PANTHER" id="PTHR35807">
    <property type="entry name" value="TRANSCRIPTIONAL REGULATOR REDD-RELATED"/>
    <property type="match status" value="1"/>
</dbReference>
<evidence type="ECO:0000313" key="2">
    <source>
        <dbReference type="EMBL" id="QIE53987.1"/>
    </source>
</evidence>
<dbReference type="Gene3D" id="1.10.10.10">
    <property type="entry name" value="Winged helix-like DNA-binding domain superfamily/Winged helix DNA-binding domain"/>
    <property type="match status" value="1"/>
</dbReference>
<accession>A0A7L5BUD6</accession>
<dbReference type="RefSeq" id="WP_165093566.1">
    <property type="nucleotide sequence ID" value="NZ_CP049056.1"/>
</dbReference>